<dbReference type="AlphaFoldDB" id="A0A975BLA9"/>
<keyword evidence="8" id="KW-0067">ATP-binding</keyword>
<comment type="similarity">
    <text evidence="6">Belongs to the RuvA family.</text>
</comment>
<dbReference type="InterPro" id="IPR013849">
    <property type="entry name" value="DNA_helicase_Holl-junc_RuvA_I"/>
</dbReference>
<keyword evidence="9" id="KW-1185">Reference proteome</keyword>
<evidence type="ECO:0000256" key="3">
    <source>
        <dbReference type="ARBA" id="ARBA00023125"/>
    </source>
</evidence>
<feature type="region of interest" description="Domain III" evidence="6">
    <location>
        <begin position="152"/>
        <end position="206"/>
    </location>
</feature>
<dbReference type="Gene3D" id="1.10.150.20">
    <property type="entry name" value="5' to 3' exonuclease, C-terminal subdomain"/>
    <property type="match status" value="1"/>
</dbReference>
<dbReference type="RefSeq" id="WP_207682686.1">
    <property type="nucleotide sequence ID" value="NZ_CP061800.1"/>
</dbReference>
<evidence type="ECO:0000313" key="9">
    <source>
        <dbReference type="Proteomes" id="UP000663722"/>
    </source>
</evidence>
<accession>A0A975BLA9</accession>
<evidence type="ECO:0000256" key="5">
    <source>
        <dbReference type="ARBA" id="ARBA00023204"/>
    </source>
</evidence>
<keyword evidence="3 6" id="KW-0238">DNA-binding</keyword>
<dbReference type="GO" id="GO:0005524">
    <property type="term" value="F:ATP binding"/>
    <property type="evidence" value="ECO:0007669"/>
    <property type="project" value="InterPro"/>
</dbReference>
<dbReference type="GO" id="GO:0005737">
    <property type="term" value="C:cytoplasm"/>
    <property type="evidence" value="ECO:0007669"/>
    <property type="project" value="UniProtKB-SubCell"/>
</dbReference>
<comment type="subcellular location">
    <subcellularLocation>
        <location evidence="6">Cytoplasm</location>
    </subcellularLocation>
</comment>
<dbReference type="Pfam" id="PF01330">
    <property type="entry name" value="RuvA_N"/>
    <property type="match status" value="1"/>
</dbReference>
<dbReference type="GO" id="GO:0048476">
    <property type="term" value="C:Holliday junction resolvase complex"/>
    <property type="evidence" value="ECO:0007669"/>
    <property type="project" value="UniProtKB-UniRule"/>
</dbReference>
<gene>
    <name evidence="6 8" type="primary">ruvA</name>
    <name evidence="8" type="ORF">dnm_035640</name>
</gene>
<evidence type="ECO:0000256" key="4">
    <source>
        <dbReference type="ARBA" id="ARBA00023172"/>
    </source>
</evidence>
<comment type="subunit">
    <text evidence="6">Homotetramer. Forms an RuvA(8)-RuvB(12)-Holliday junction (HJ) complex. HJ DNA is sandwiched between 2 RuvA tetramers; dsDNA enters through RuvA and exits via RuvB. An RuvB hexamer assembles on each DNA strand where it exits the tetramer. Each RuvB hexamer is contacted by two RuvA subunits (via domain III) on 2 adjacent RuvB subunits; this complex drives branch migration. In the full resolvosome a probable DNA-RuvA(4)-RuvB(12)-RuvC(2) complex forms which resolves the HJ.</text>
</comment>
<keyword evidence="1 6" id="KW-0963">Cytoplasm</keyword>
<evidence type="ECO:0000313" key="8">
    <source>
        <dbReference type="EMBL" id="QTA87530.1"/>
    </source>
</evidence>
<dbReference type="SUPFAM" id="SSF47781">
    <property type="entry name" value="RuvA domain 2-like"/>
    <property type="match status" value="1"/>
</dbReference>
<sequence>MIGYIEGKLLKKEEERILLLANQVGYEVMLPAIVMQTLKTKAIGDSLSLYIYYQQTERQPKPVLIGFNSEIEKEFFQYFVSVEAIGPLKAVKALNIPVSEIADAIESEDVGKLKNLKGIGARTAQKIIATLGGKMGKFTLLQDVKQKENPVVEDFAEQVLDVLVSQLGHKTPEAKQLIADAIKRNSDISTPEELFDEIYRGDKGQN</sequence>
<comment type="caution">
    <text evidence="6">Lacks conserved residue(s) required for the propagation of feature annotation.</text>
</comment>
<dbReference type="SUPFAM" id="SSF50249">
    <property type="entry name" value="Nucleic acid-binding proteins"/>
    <property type="match status" value="1"/>
</dbReference>
<dbReference type="InterPro" id="IPR010994">
    <property type="entry name" value="RuvA_2-like"/>
</dbReference>
<dbReference type="Pfam" id="PF14520">
    <property type="entry name" value="HHH_5"/>
    <property type="match status" value="1"/>
</dbReference>
<evidence type="ECO:0000259" key="7">
    <source>
        <dbReference type="Pfam" id="PF01330"/>
    </source>
</evidence>
<dbReference type="Gene3D" id="2.40.50.140">
    <property type="entry name" value="Nucleic acid-binding proteins"/>
    <property type="match status" value="1"/>
</dbReference>
<dbReference type="NCBIfam" id="TIGR00084">
    <property type="entry name" value="ruvA"/>
    <property type="match status" value="1"/>
</dbReference>
<name>A0A975BLA9_9BACT</name>
<dbReference type="InterPro" id="IPR000085">
    <property type="entry name" value="RuvA"/>
</dbReference>
<dbReference type="GO" id="GO:0009378">
    <property type="term" value="F:four-way junction helicase activity"/>
    <property type="evidence" value="ECO:0007669"/>
    <property type="project" value="InterPro"/>
</dbReference>
<dbReference type="GO" id="GO:0000400">
    <property type="term" value="F:four-way junction DNA binding"/>
    <property type="evidence" value="ECO:0007669"/>
    <property type="project" value="UniProtKB-UniRule"/>
</dbReference>
<proteinExistence type="inferred from homology"/>
<organism evidence="8 9">
    <name type="scientific">Desulfonema magnum</name>
    <dbReference type="NCBI Taxonomy" id="45655"/>
    <lineage>
        <taxon>Bacteria</taxon>
        <taxon>Pseudomonadati</taxon>
        <taxon>Thermodesulfobacteriota</taxon>
        <taxon>Desulfobacteria</taxon>
        <taxon>Desulfobacterales</taxon>
        <taxon>Desulfococcaceae</taxon>
        <taxon>Desulfonema</taxon>
    </lineage>
</organism>
<keyword evidence="2 6" id="KW-0227">DNA damage</keyword>
<dbReference type="Proteomes" id="UP000663722">
    <property type="component" value="Chromosome"/>
</dbReference>
<comment type="function">
    <text evidence="6">The RuvA-RuvB-RuvC complex processes Holliday junction (HJ) DNA during genetic recombination and DNA repair, while the RuvA-RuvB complex plays an important role in the rescue of blocked DNA replication forks via replication fork reversal (RFR). RuvA specifically binds to HJ cruciform DNA, conferring on it an open structure. The RuvB hexamer acts as an ATP-dependent pump, pulling dsDNA into and through the RuvAB complex. HJ branch migration allows RuvC to scan DNA until it finds its consensus sequence, where it cleaves and resolves the cruciform DNA.</text>
</comment>
<keyword evidence="8" id="KW-0378">Hydrolase</keyword>
<comment type="domain">
    <text evidence="6">Has three domains with a flexible linker between the domains II and III and assumes an 'L' shape. Domain III is highly mobile and contacts RuvB.</text>
</comment>
<protein>
    <recommendedName>
        <fullName evidence="6">Holliday junction branch migration complex subunit RuvA</fullName>
    </recommendedName>
</protein>
<evidence type="ECO:0000256" key="6">
    <source>
        <dbReference type="HAMAP-Rule" id="MF_00031"/>
    </source>
</evidence>
<keyword evidence="8" id="KW-0547">Nucleotide-binding</keyword>
<reference evidence="8" key="1">
    <citation type="journal article" date="2021" name="Microb. Physiol.">
        <title>Proteogenomic Insights into the Physiology of Marine, Sulfate-Reducing, Filamentous Desulfonema limicola and Desulfonema magnum.</title>
        <authorList>
            <person name="Schnaars V."/>
            <person name="Wohlbrand L."/>
            <person name="Scheve S."/>
            <person name="Hinrichs C."/>
            <person name="Reinhardt R."/>
            <person name="Rabus R."/>
        </authorList>
    </citation>
    <scope>NUCLEOTIDE SEQUENCE</scope>
    <source>
        <strain evidence="8">4be13</strain>
    </source>
</reference>
<dbReference type="InterPro" id="IPR012340">
    <property type="entry name" value="NA-bd_OB-fold"/>
</dbReference>
<feature type="domain" description="DNA helicase Holliday junction RuvA type" evidence="7">
    <location>
        <begin position="1"/>
        <end position="59"/>
    </location>
</feature>
<dbReference type="HAMAP" id="MF_00031">
    <property type="entry name" value="DNA_HJ_migration_RuvA"/>
    <property type="match status" value="1"/>
</dbReference>
<dbReference type="GO" id="GO:0006281">
    <property type="term" value="P:DNA repair"/>
    <property type="evidence" value="ECO:0007669"/>
    <property type="project" value="UniProtKB-UniRule"/>
</dbReference>
<keyword evidence="4 6" id="KW-0233">DNA recombination</keyword>
<dbReference type="EMBL" id="CP061800">
    <property type="protein sequence ID" value="QTA87530.1"/>
    <property type="molecule type" value="Genomic_DNA"/>
</dbReference>
<keyword evidence="5 6" id="KW-0234">DNA repair</keyword>
<evidence type="ECO:0000256" key="2">
    <source>
        <dbReference type="ARBA" id="ARBA00022763"/>
    </source>
</evidence>
<evidence type="ECO:0000256" key="1">
    <source>
        <dbReference type="ARBA" id="ARBA00022490"/>
    </source>
</evidence>
<dbReference type="GO" id="GO:0006310">
    <property type="term" value="P:DNA recombination"/>
    <property type="evidence" value="ECO:0007669"/>
    <property type="project" value="UniProtKB-UniRule"/>
</dbReference>
<keyword evidence="8" id="KW-0347">Helicase</keyword>
<dbReference type="KEGG" id="dmm:dnm_035640"/>